<sequence length="41" mass="4541">MPLRIIFLSTCSASEIIPLLHIPLQGPLIPHPISTFQDPHP</sequence>
<name>A0A2P2P8X5_RHIMU</name>
<evidence type="ECO:0000313" key="1">
    <source>
        <dbReference type="EMBL" id="MBX51159.1"/>
    </source>
</evidence>
<protein>
    <submittedName>
        <fullName evidence="1">Uncharacterized protein</fullName>
    </submittedName>
</protein>
<reference evidence="1" key="1">
    <citation type="submission" date="2018-02" db="EMBL/GenBank/DDBJ databases">
        <title>Rhizophora mucronata_Transcriptome.</title>
        <authorList>
            <person name="Meera S.P."/>
            <person name="Sreeshan A."/>
            <person name="Augustine A."/>
        </authorList>
    </citation>
    <scope>NUCLEOTIDE SEQUENCE</scope>
    <source>
        <tissue evidence="1">Leaf</tissue>
    </source>
</reference>
<organism evidence="1">
    <name type="scientific">Rhizophora mucronata</name>
    <name type="common">Asiatic mangrove</name>
    <dbReference type="NCBI Taxonomy" id="61149"/>
    <lineage>
        <taxon>Eukaryota</taxon>
        <taxon>Viridiplantae</taxon>
        <taxon>Streptophyta</taxon>
        <taxon>Embryophyta</taxon>
        <taxon>Tracheophyta</taxon>
        <taxon>Spermatophyta</taxon>
        <taxon>Magnoliopsida</taxon>
        <taxon>eudicotyledons</taxon>
        <taxon>Gunneridae</taxon>
        <taxon>Pentapetalae</taxon>
        <taxon>rosids</taxon>
        <taxon>fabids</taxon>
        <taxon>Malpighiales</taxon>
        <taxon>Rhizophoraceae</taxon>
        <taxon>Rhizophora</taxon>
    </lineage>
</organism>
<dbReference type="AlphaFoldDB" id="A0A2P2P8X5"/>
<accession>A0A2P2P8X5</accession>
<dbReference type="EMBL" id="GGEC01070675">
    <property type="protein sequence ID" value="MBX51159.1"/>
    <property type="molecule type" value="Transcribed_RNA"/>
</dbReference>
<proteinExistence type="predicted"/>